<evidence type="ECO:0000313" key="3">
    <source>
        <dbReference type="Proteomes" id="UP000023152"/>
    </source>
</evidence>
<feature type="transmembrane region" description="Helical" evidence="1">
    <location>
        <begin position="59"/>
        <end position="78"/>
    </location>
</feature>
<comment type="caution">
    <text evidence="2">The sequence shown here is derived from an EMBL/GenBank/DDBJ whole genome shotgun (WGS) entry which is preliminary data.</text>
</comment>
<reference evidence="2 3" key="1">
    <citation type="journal article" date="2013" name="Curr. Biol.">
        <title>The Genome of the Foraminiferan Reticulomyxa filosa.</title>
        <authorList>
            <person name="Glockner G."/>
            <person name="Hulsmann N."/>
            <person name="Schleicher M."/>
            <person name="Noegel A.A."/>
            <person name="Eichinger L."/>
            <person name="Gallinger C."/>
            <person name="Pawlowski J."/>
            <person name="Sierra R."/>
            <person name="Euteneuer U."/>
            <person name="Pillet L."/>
            <person name="Moustafa A."/>
            <person name="Platzer M."/>
            <person name="Groth M."/>
            <person name="Szafranski K."/>
            <person name="Schliwa M."/>
        </authorList>
    </citation>
    <scope>NUCLEOTIDE SEQUENCE [LARGE SCALE GENOMIC DNA]</scope>
</reference>
<evidence type="ECO:0000313" key="2">
    <source>
        <dbReference type="EMBL" id="ETO34679.1"/>
    </source>
</evidence>
<dbReference type="AlphaFoldDB" id="X6P9D3"/>
<dbReference type="Proteomes" id="UP000023152">
    <property type="component" value="Unassembled WGS sequence"/>
</dbReference>
<keyword evidence="1" id="KW-0472">Membrane</keyword>
<organism evidence="2 3">
    <name type="scientific">Reticulomyxa filosa</name>
    <dbReference type="NCBI Taxonomy" id="46433"/>
    <lineage>
        <taxon>Eukaryota</taxon>
        <taxon>Sar</taxon>
        <taxon>Rhizaria</taxon>
        <taxon>Retaria</taxon>
        <taxon>Foraminifera</taxon>
        <taxon>Monothalamids</taxon>
        <taxon>Reticulomyxidae</taxon>
        <taxon>Reticulomyxa</taxon>
    </lineage>
</organism>
<accession>X6P9D3</accession>
<keyword evidence="1" id="KW-0812">Transmembrane</keyword>
<sequence length="274" mass="30830">MKTNFPNYCFVQKNLNNKKILLMQKLKRIFTVSGKHAMQQKGGASTAQTTVIVNEGARSGFLCIFLAFSATVIGYNVYLYRQLKIRTVGNGLSPNGIGLSNEGIHFFYKKKNVDKKGKGKKDLSFYHNVLKHLIDKIFMESQVKMEEVLDSSNIVEDKTVHSISENKLLLLLFHNSLLSRVSNTINNEKITIIDIARLANVDDIAINHHDISECYSQDTVNRDNVQLETDVGDIILSLDAMFRKLVGVVSIFVRAWNLSSERNAFFASAELGAH</sequence>
<keyword evidence="1" id="KW-1133">Transmembrane helix</keyword>
<protein>
    <submittedName>
        <fullName evidence="2">Uncharacterized protein</fullName>
    </submittedName>
</protein>
<keyword evidence="3" id="KW-1185">Reference proteome</keyword>
<evidence type="ECO:0000256" key="1">
    <source>
        <dbReference type="SAM" id="Phobius"/>
    </source>
</evidence>
<gene>
    <name evidence="2" type="ORF">RFI_02410</name>
</gene>
<name>X6P9D3_RETFI</name>
<proteinExistence type="predicted"/>
<dbReference type="EMBL" id="ASPP01002368">
    <property type="protein sequence ID" value="ETO34679.1"/>
    <property type="molecule type" value="Genomic_DNA"/>
</dbReference>